<dbReference type="GO" id="GO:0046872">
    <property type="term" value="F:metal ion binding"/>
    <property type="evidence" value="ECO:0007669"/>
    <property type="project" value="UniProtKB-UniRule"/>
</dbReference>
<organism evidence="10">
    <name type="scientific">Streptococcus iners</name>
    <dbReference type="NCBI Taxonomy" id="3028084"/>
    <lineage>
        <taxon>Bacteria</taxon>
        <taxon>Bacillati</taxon>
        <taxon>Bacillota</taxon>
        <taxon>Bacilli</taxon>
        <taxon>Lactobacillales</taxon>
        <taxon>Streptococcaceae</taxon>
        <taxon>Streptococcus</taxon>
    </lineage>
</organism>
<proteinExistence type="inferred from homology"/>
<dbReference type="NCBIfam" id="TIGR01573">
    <property type="entry name" value="cas2"/>
    <property type="match status" value="1"/>
</dbReference>
<keyword evidence="3 9" id="KW-0540">Nuclease</keyword>
<evidence type="ECO:0000256" key="8">
    <source>
        <dbReference type="ARBA" id="ARBA00023118"/>
    </source>
</evidence>
<sequence length="86" mass="10263">MFVILVYDVNVKRTAKVLKTVRPYLSHLQRSVFEGELTEKELEELKSELEDLIKPSEDTVLIYTFDSLRYSHRHRIGRQLEDRDII</sequence>
<evidence type="ECO:0000256" key="4">
    <source>
        <dbReference type="ARBA" id="ARBA00022723"/>
    </source>
</evidence>
<dbReference type="GO" id="GO:0051607">
    <property type="term" value="P:defense response to virus"/>
    <property type="evidence" value="ECO:0007669"/>
    <property type="project" value="UniProtKB-UniRule"/>
</dbReference>
<dbReference type="KEGG" id="sins:PW252_10050"/>
<gene>
    <name evidence="9 10" type="primary">cas2</name>
    <name evidence="10" type="ORF">PW252_10050</name>
</gene>
<accession>A0AA97A4P1</accession>
<dbReference type="InterPro" id="IPR019199">
    <property type="entry name" value="Virulence_VapD/CRISPR_Cas2"/>
</dbReference>
<dbReference type="Pfam" id="PF09827">
    <property type="entry name" value="CRISPR_Cas2"/>
    <property type="match status" value="1"/>
</dbReference>
<dbReference type="EMBL" id="CP118735">
    <property type="protein sequence ID" value="WNY50900.1"/>
    <property type="molecule type" value="Genomic_DNA"/>
</dbReference>
<dbReference type="GO" id="GO:0004521">
    <property type="term" value="F:RNA endonuclease activity"/>
    <property type="evidence" value="ECO:0007669"/>
    <property type="project" value="InterPro"/>
</dbReference>
<evidence type="ECO:0000256" key="9">
    <source>
        <dbReference type="HAMAP-Rule" id="MF_01471"/>
    </source>
</evidence>
<evidence type="ECO:0000313" key="10">
    <source>
        <dbReference type="EMBL" id="WNY50900.1"/>
    </source>
</evidence>
<reference evidence="10" key="1">
    <citation type="submission" date="2023-02" db="EMBL/GenBank/DDBJ databases">
        <title>Streptococcus sp. Genome Sequencing and Assembly.</title>
        <authorList>
            <person name="Shore S.M."/>
            <person name="Nicholson T.L."/>
        </authorList>
    </citation>
    <scope>NUCLEOTIDE SEQUENCE</scope>
    <source>
        <strain evidence="10">29887</strain>
    </source>
</reference>
<dbReference type="HAMAP" id="MF_01471">
    <property type="entry name" value="Cas2"/>
    <property type="match status" value="1"/>
</dbReference>
<comment type="function">
    <text evidence="9">CRISPR (clustered regularly interspaced short palindromic repeat), is an adaptive immune system that provides protection against mobile genetic elements (viruses, transposable elements and conjugative plasmids). CRISPR clusters contain sequences complementary to antecedent mobile elements and target invading nucleic acids. CRISPR clusters are transcribed and processed into CRISPR RNA (crRNA). Functions as a ssRNA-specific endoribonuclease. Involved in the integration of spacer DNA into the CRISPR cassette.</text>
</comment>
<keyword evidence="8 9" id="KW-0051">Antiviral defense</keyword>
<evidence type="ECO:0000256" key="2">
    <source>
        <dbReference type="ARBA" id="ARBA00009959"/>
    </source>
</evidence>
<dbReference type="EC" id="3.1.-.-" evidence="9"/>
<protein>
    <recommendedName>
        <fullName evidence="9">CRISPR-associated endoribonuclease Cas2</fullName>
        <ecNumber evidence="9">3.1.-.-</ecNumber>
    </recommendedName>
</protein>
<dbReference type="Gene3D" id="3.30.70.240">
    <property type="match status" value="1"/>
</dbReference>
<dbReference type="InterPro" id="IPR021127">
    <property type="entry name" value="CRISPR_associated_Cas2"/>
</dbReference>
<dbReference type="AlphaFoldDB" id="A0AA97A4P1"/>
<dbReference type="CDD" id="cd09725">
    <property type="entry name" value="Cas2_I_II_III"/>
    <property type="match status" value="1"/>
</dbReference>
<dbReference type="GO" id="GO:0043571">
    <property type="term" value="P:maintenance of CRISPR repeat elements"/>
    <property type="evidence" value="ECO:0007669"/>
    <property type="project" value="UniProtKB-UniRule"/>
</dbReference>
<keyword evidence="6 9" id="KW-0378">Hydrolase</keyword>
<keyword evidence="7 9" id="KW-0460">Magnesium</keyword>
<evidence type="ECO:0000256" key="5">
    <source>
        <dbReference type="ARBA" id="ARBA00022759"/>
    </source>
</evidence>
<evidence type="ECO:0000256" key="6">
    <source>
        <dbReference type="ARBA" id="ARBA00022801"/>
    </source>
</evidence>
<keyword evidence="5 9" id="KW-0255">Endonuclease</keyword>
<name>A0AA97A4P1_9STRE</name>
<dbReference type="GO" id="GO:0016787">
    <property type="term" value="F:hydrolase activity"/>
    <property type="evidence" value="ECO:0007669"/>
    <property type="project" value="UniProtKB-KW"/>
</dbReference>
<dbReference type="RefSeq" id="WP_248049460.1">
    <property type="nucleotide sequence ID" value="NZ_CP118735.1"/>
</dbReference>
<dbReference type="PANTHER" id="PTHR34405">
    <property type="entry name" value="CRISPR-ASSOCIATED ENDORIBONUCLEASE CAS2"/>
    <property type="match status" value="1"/>
</dbReference>
<comment type="subunit">
    <text evidence="9">Homodimer, forms a heterotetramer with a Cas1 homodimer.</text>
</comment>
<dbReference type="SUPFAM" id="SSF143430">
    <property type="entry name" value="TTP0101/SSO1404-like"/>
    <property type="match status" value="1"/>
</dbReference>
<keyword evidence="4 9" id="KW-0479">Metal-binding</keyword>
<evidence type="ECO:0000256" key="7">
    <source>
        <dbReference type="ARBA" id="ARBA00022842"/>
    </source>
</evidence>
<feature type="binding site" evidence="9">
    <location>
        <position position="8"/>
    </location>
    <ligand>
        <name>Mg(2+)</name>
        <dbReference type="ChEBI" id="CHEBI:18420"/>
        <note>catalytic</note>
    </ligand>
</feature>
<comment type="similarity">
    <text evidence="2 9">Belongs to the CRISPR-associated endoribonuclease Cas2 protein family.</text>
</comment>
<evidence type="ECO:0000256" key="3">
    <source>
        <dbReference type="ARBA" id="ARBA00022722"/>
    </source>
</evidence>
<comment type="cofactor">
    <cofactor evidence="1 9">
        <name>Mg(2+)</name>
        <dbReference type="ChEBI" id="CHEBI:18420"/>
    </cofactor>
</comment>
<evidence type="ECO:0000256" key="1">
    <source>
        <dbReference type="ARBA" id="ARBA00001946"/>
    </source>
</evidence>